<keyword evidence="3" id="KW-1185">Reference proteome</keyword>
<dbReference type="AlphaFoldDB" id="A0A9D4HLQ2"/>
<sequence>MTAPHLLYGAQDQPVRSEHNCNTCWSTRDTTGDHQTTEVSLVWTRHQARLSVKDCSPGHARGRSTSRPQEEQLDGLCKRVDIPSHG</sequence>
<protein>
    <submittedName>
        <fullName evidence="2">Uncharacterized protein</fullName>
    </submittedName>
</protein>
<evidence type="ECO:0000313" key="2">
    <source>
        <dbReference type="EMBL" id="KAH3721086.1"/>
    </source>
</evidence>
<name>A0A9D4HLQ2_DREPO</name>
<evidence type="ECO:0000256" key="1">
    <source>
        <dbReference type="SAM" id="MobiDB-lite"/>
    </source>
</evidence>
<dbReference type="Proteomes" id="UP000828390">
    <property type="component" value="Unassembled WGS sequence"/>
</dbReference>
<feature type="compositionally biased region" description="Basic and acidic residues" evidence="1">
    <location>
        <begin position="76"/>
        <end position="86"/>
    </location>
</feature>
<comment type="caution">
    <text evidence="2">The sequence shown here is derived from an EMBL/GenBank/DDBJ whole genome shotgun (WGS) entry which is preliminary data.</text>
</comment>
<evidence type="ECO:0000313" key="3">
    <source>
        <dbReference type="Proteomes" id="UP000828390"/>
    </source>
</evidence>
<feature type="region of interest" description="Disordered" evidence="1">
    <location>
        <begin position="54"/>
        <end position="86"/>
    </location>
</feature>
<organism evidence="2 3">
    <name type="scientific">Dreissena polymorpha</name>
    <name type="common">Zebra mussel</name>
    <name type="synonym">Mytilus polymorpha</name>
    <dbReference type="NCBI Taxonomy" id="45954"/>
    <lineage>
        <taxon>Eukaryota</taxon>
        <taxon>Metazoa</taxon>
        <taxon>Spiralia</taxon>
        <taxon>Lophotrochozoa</taxon>
        <taxon>Mollusca</taxon>
        <taxon>Bivalvia</taxon>
        <taxon>Autobranchia</taxon>
        <taxon>Heteroconchia</taxon>
        <taxon>Euheterodonta</taxon>
        <taxon>Imparidentia</taxon>
        <taxon>Neoheterodontei</taxon>
        <taxon>Myida</taxon>
        <taxon>Dreissenoidea</taxon>
        <taxon>Dreissenidae</taxon>
        <taxon>Dreissena</taxon>
    </lineage>
</organism>
<proteinExistence type="predicted"/>
<reference evidence="2" key="1">
    <citation type="journal article" date="2019" name="bioRxiv">
        <title>The Genome of the Zebra Mussel, Dreissena polymorpha: A Resource for Invasive Species Research.</title>
        <authorList>
            <person name="McCartney M.A."/>
            <person name="Auch B."/>
            <person name="Kono T."/>
            <person name="Mallez S."/>
            <person name="Zhang Y."/>
            <person name="Obille A."/>
            <person name="Becker A."/>
            <person name="Abrahante J.E."/>
            <person name="Garbe J."/>
            <person name="Badalamenti J.P."/>
            <person name="Herman A."/>
            <person name="Mangelson H."/>
            <person name="Liachko I."/>
            <person name="Sullivan S."/>
            <person name="Sone E.D."/>
            <person name="Koren S."/>
            <person name="Silverstein K.A.T."/>
            <person name="Beckman K.B."/>
            <person name="Gohl D.M."/>
        </authorList>
    </citation>
    <scope>NUCLEOTIDE SEQUENCE</scope>
    <source>
        <strain evidence="2">Duluth1</strain>
        <tissue evidence="2">Whole animal</tissue>
    </source>
</reference>
<reference evidence="2" key="2">
    <citation type="submission" date="2020-11" db="EMBL/GenBank/DDBJ databases">
        <authorList>
            <person name="McCartney M.A."/>
            <person name="Auch B."/>
            <person name="Kono T."/>
            <person name="Mallez S."/>
            <person name="Becker A."/>
            <person name="Gohl D.M."/>
            <person name="Silverstein K.A.T."/>
            <person name="Koren S."/>
            <person name="Bechman K.B."/>
            <person name="Herman A."/>
            <person name="Abrahante J.E."/>
            <person name="Garbe J."/>
        </authorList>
    </citation>
    <scope>NUCLEOTIDE SEQUENCE</scope>
    <source>
        <strain evidence="2">Duluth1</strain>
        <tissue evidence="2">Whole animal</tissue>
    </source>
</reference>
<accession>A0A9D4HLQ2</accession>
<dbReference type="EMBL" id="JAIWYP010000013">
    <property type="protein sequence ID" value="KAH3721086.1"/>
    <property type="molecule type" value="Genomic_DNA"/>
</dbReference>
<gene>
    <name evidence="2" type="ORF">DPMN_064001</name>
</gene>